<name>A0A397UE39_9GLOM</name>
<dbReference type="AlphaFoldDB" id="A0A397UE39"/>
<reference evidence="1 2" key="1">
    <citation type="submission" date="2018-06" db="EMBL/GenBank/DDBJ databases">
        <title>Comparative genomics reveals the genomic features of Rhizophagus irregularis, R. cerebriforme, R. diaphanum and Gigaspora rosea, and their symbiotic lifestyle signature.</title>
        <authorList>
            <person name="Morin E."/>
            <person name="San Clemente H."/>
            <person name="Chen E.C.H."/>
            <person name="De La Providencia I."/>
            <person name="Hainaut M."/>
            <person name="Kuo A."/>
            <person name="Kohler A."/>
            <person name="Murat C."/>
            <person name="Tang N."/>
            <person name="Roy S."/>
            <person name="Loubradou J."/>
            <person name="Henrissat B."/>
            <person name="Grigoriev I.V."/>
            <person name="Corradi N."/>
            <person name="Roux C."/>
            <person name="Martin F.M."/>
        </authorList>
    </citation>
    <scope>NUCLEOTIDE SEQUENCE [LARGE SCALE GENOMIC DNA]</scope>
    <source>
        <strain evidence="1 2">DAOM 194757</strain>
    </source>
</reference>
<sequence>MTIKEFFYKITNDEISPNTTVKVNEFEQIKHVELSKSTDSEKVQASLDCKIIELTDEFGKNIHYHLHEDELQSDNSSEHQNGFDIIMRSARQWKITASNYASEVPIRSIEKATSVNIYDRNIWINSYIKSKYKEIKAILQNLPPWKLISLEEYLPTNRCNDYGLYKDYPKHLCLELENIDIIPEMEHIILYLCGKLRKALAKQN</sequence>
<dbReference type="STRING" id="44941.A0A397UE39"/>
<evidence type="ECO:0000313" key="2">
    <source>
        <dbReference type="Proteomes" id="UP000266673"/>
    </source>
</evidence>
<organism evidence="1 2">
    <name type="scientific">Gigaspora rosea</name>
    <dbReference type="NCBI Taxonomy" id="44941"/>
    <lineage>
        <taxon>Eukaryota</taxon>
        <taxon>Fungi</taxon>
        <taxon>Fungi incertae sedis</taxon>
        <taxon>Mucoromycota</taxon>
        <taxon>Glomeromycotina</taxon>
        <taxon>Glomeromycetes</taxon>
        <taxon>Diversisporales</taxon>
        <taxon>Gigasporaceae</taxon>
        <taxon>Gigaspora</taxon>
    </lineage>
</organism>
<dbReference type="OrthoDB" id="2377985at2759"/>
<gene>
    <name evidence="1" type="ORF">C2G38_2046014</name>
</gene>
<proteinExistence type="predicted"/>
<accession>A0A397UE39</accession>
<keyword evidence="2" id="KW-1185">Reference proteome</keyword>
<evidence type="ECO:0000313" key="1">
    <source>
        <dbReference type="EMBL" id="RIB07428.1"/>
    </source>
</evidence>
<protein>
    <submittedName>
        <fullName evidence="1">Uncharacterized protein</fullName>
    </submittedName>
</protein>
<comment type="caution">
    <text evidence="1">The sequence shown here is derived from an EMBL/GenBank/DDBJ whole genome shotgun (WGS) entry which is preliminary data.</text>
</comment>
<dbReference type="EMBL" id="QKWP01001658">
    <property type="protein sequence ID" value="RIB07428.1"/>
    <property type="molecule type" value="Genomic_DNA"/>
</dbReference>
<dbReference type="Proteomes" id="UP000266673">
    <property type="component" value="Unassembled WGS sequence"/>
</dbReference>